<organism evidence="1 2">
    <name type="scientific">Lepraria neglecta</name>
    <dbReference type="NCBI Taxonomy" id="209136"/>
    <lineage>
        <taxon>Eukaryota</taxon>
        <taxon>Fungi</taxon>
        <taxon>Dikarya</taxon>
        <taxon>Ascomycota</taxon>
        <taxon>Pezizomycotina</taxon>
        <taxon>Lecanoromycetes</taxon>
        <taxon>OSLEUM clade</taxon>
        <taxon>Lecanoromycetidae</taxon>
        <taxon>Lecanorales</taxon>
        <taxon>Lecanorineae</taxon>
        <taxon>Stereocaulaceae</taxon>
        <taxon>Lepraria</taxon>
    </lineage>
</organism>
<proteinExistence type="predicted"/>
<dbReference type="EMBL" id="JASNWA010000010">
    <property type="protein sequence ID" value="KAK3168233.1"/>
    <property type="molecule type" value="Genomic_DNA"/>
</dbReference>
<dbReference type="AlphaFoldDB" id="A0AAD9Z2G4"/>
<sequence>MSEPQPSTQDPYKDSSFLRDGAQERHYEEQRLLFMRNFCIESTSPGSEEVIVATLLMVDRLLKGLARCIVANNYYKLITKPLSELSPDDCRQFCYKDCAIYGNAERLGETVPWRVLDDVYKEWFPHRAMDKDVAQGSFFGKYIHFRDPVVPLAEIIGFHERLCEKLKSLEGDVVGRRLVIGGGEEPKEPPTKGLYRLRDTFNLMLIVLDHTSWGGNGVLLVYKDRGIASGLKIDGEVLDIEDVAPARVYRLSLKGAMQAVVSQDKERSKRRREYNDLNNELYGSDSD</sequence>
<protein>
    <submittedName>
        <fullName evidence="1">Uncharacterized protein</fullName>
    </submittedName>
</protein>
<keyword evidence="2" id="KW-1185">Reference proteome</keyword>
<evidence type="ECO:0000313" key="2">
    <source>
        <dbReference type="Proteomes" id="UP001276659"/>
    </source>
</evidence>
<name>A0AAD9Z2G4_9LECA</name>
<comment type="caution">
    <text evidence="1">The sequence shown here is derived from an EMBL/GenBank/DDBJ whole genome shotgun (WGS) entry which is preliminary data.</text>
</comment>
<evidence type="ECO:0000313" key="1">
    <source>
        <dbReference type="EMBL" id="KAK3168233.1"/>
    </source>
</evidence>
<gene>
    <name evidence="1" type="ORF">OEA41_004679</name>
</gene>
<dbReference type="Proteomes" id="UP001276659">
    <property type="component" value="Unassembled WGS sequence"/>
</dbReference>
<reference evidence="1" key="1">
    <citation type="submission" date="2022-11" db="EMBL/GenBank/DDBJ databases">
        <title>Chromosomal genome sequence assembly and mating type (MAT) locus characterization of the leprose asexual lichenized fungus Lepraria neglecta (Nyl.) Erichsen.</title>
        <authorList>
            <person name="Allen J.L."/>
            <person name="Pfeffer B."/>
        </authorList>
    </citation>
    <scope>NUCLEOTIDE SEQUENCE</scope>
    <source>
        <strain evidence="1">Allen 5258</strain>
    </source>
</reference>
<accession>A0AAD9Z2G4</accession>